<keyword evidence="3" id="KW-0663">Pyridoxal phosphate</keyword>
<accession>A0A1N7SM26</accession>
<dbReference type="InterPro" id="IPR015422">
    <property type="entry name" value="PyrdxlP-dep_Trfase_small"/>
</dbReference>
<dbReference type="InterPro" id="IPR005814">
    <property type="entry name" value="Aminotrans_3"/>
</dbReference>
<keyword evidence="2 4" id="KW-0808">Transferase</keyword>
<evidence type="ECO:0000256" key="1">
    <source>
        <dbReference type="ARBA" id="ARBA00022576"/>
    </source>
</evidence>
<evidence type="ECO:0000256" key="3">
    <source>
        <dbReference type="ARBA" id="ARBA00022898"/>
    </source>
</evidence>
<gene>
    <name evidence="4" type="ORF">BN2476_630158</name>
</gene>
<dbReference type="RefSeq" id="WP_143811085.1">
    <property type="nucleotide sequence ID" value="NZ_CYGY02000063.1"/>
</dbReference>
<dbReference type="PANTHER" id="PTHR42684:SF1">
    <property type="entry name" value="BETA-ALANINE--PYRUVATE AMINOTRANSFERASE"/>
    <property type="match status" value="1"/>
</dbReference>
<dbReference type="EC" id="2.6.1.18" evidence="4"/>
<keyword evidence="5" id="KW-1185">Reference proteome</keyword>
<evidence type="ECO:0000256" key="2">
    <source>
        <dbReference type="ARBA" id="ARBA00022679"/>
    </source>
</evidence>
<keyword evidence="1 4" id="KW-0032">Aminotransferase</keyword>
<dbReference type="GO" id="GO:0016223">
    <property type="term" value="F:beta-alanine:pyruvate transaminase activity"/>
    <property type="evidence" value="ECO:0007669"/>
    <property type="project" value="UniProtKB-EC"/>
</dbReference>
<dbReference type="Pfam" id="PF00202">
    <property type="entry name" value="Aminotran_3"/>
    <property type="match status" value="1"/>
</dbReference>
<dbReference type="GO" id="GO:0009102">
    <property type="term" value="P:biotin biosynthetic process"/>
    <property type="evidence" value="ECO:0007669"/>
    <property type="project" value="TreeGrafter"/>
</dbReference>
<organism evidence="4 5">
    <name type="scientific">Paraburkholderia piptadeniae</name>
    <dbReference type="NCBI Taxonomy" id="1701573"/>
    <lineage>
        <taxon>Bacteria</taxon>
        <taxon>Pseudomonadati</taxon>
        <taxon>Pseudomonadota</taxon>
        <taxon>Betaproteobacteria</taxon>
        <taxon>Burkholderiales</taxon>
        <taxon>Burkholderiaceae</taxon>
        <taxon>Paraburkholderia</taxon>
    </lineage>
</organism>
<dbReference type="Proteomes" id="UP000195569">
    <property type="component" value="Unassembled WGS sequence"/>
</dbReference>
<dbReference type="PANTHER" id="PTHR42684">
    <property type="entry name" value="ADENOSYLMETHIONINE-8-AMINO-7-OXONONANOATE AMINOTRANSFERASE"/>
    <property type="match status" value="1"/>
</dbReference>
<dbReference type="Gene3D" id="3.40.640.10">
    <property type="entry name" value="Type I PLP-dependent aspartate aminotransferase-like (Major domain)"/>
    <property type="match status" value="1"/>
</dbReference>
<sequence>MAKAINNAAVPLGAVAASRLVHDAVVNAGAENAIEFFHGYTYTAHPAAVAAAIATFDIYKRDRLFNRARELSGVFEDAAHELRASPHVKDIRNLGLVAGIELESRPGAVGARAHEVFLKCFEAGVLVRYTGDILAFSPPLTIDEEKITQIFSTVRDALRSVA</sequence>
<dbReference type="InterPro" id="IPR015424">
    <property type="entry name" value="PyrdxlP-dep_Trfase"/>
</dbReference>
<dbReference type="Gene3D" id="3.90.1150.10">
    <property type="entry name" value="Aspartate Aminotransferase, domain 1"/>
    <property type="match status" value="1"/>
</dbReference>
<evidence type="ECO:0000313" key="5">
    <source>
        <dbReference type="Proteomes" id="UP000195569"/>
    </source>
</evidence>
<name>A0A1N7SM26_9BURK</name>
<proteinExistence type="predicted"/>
<dbReference type="OrthoDB" id="3398487at2"/>
<dbReference type="AlphaFoldDB" id="A0A1N7SM26"/>
<dbReference type="EMBL" id="CYGY02000063">
    <property type="protein sequence ID" value="SIT48392.1"/>
    <property type="molecule type" value="Genomic_DNA"/>
</dbReference>
<dbReference type="InterPro" id="IPR015421">
    <property type="entry name" value="PyrdxlP-dep_Trfase_major"/>
</dbReference>
<evidence type="ECO:0000313" key="4">
    <source>
        <dbReference type="EMBL" id="SIT48392.1"/>
    </source>
</evidence>
<protein>
    <submittedName>
        <fullName evidence="4">Beta alanine--pyruvate transaminase</fullName>
        <ecNumber evidence="4">2.6.1.18</ecNumber>
    </submittedName>
</protein>
<comment type="caution">
    <text evidence="4">The sequence shown here is derived from an EMBL/GenBank/DDBJ whole genome shotgun (WGS) entry which is preliminary data.</text>
</comment>
<dbReference type="GO" id="GO:0030170">
    <property type="term" value="F:pyridoxal phosphate binding"/>
    <property type="evidence" value="ECO:0007669"/>
    <property type="project" value="InterPro"/>
</dbReference>
<dbReference type="GO" id="GO:0004015">
    <property type="term" value="F:adenosylmethionine-8-amino-7-oxononanoate transaminase activity"/>
    <property type="evidence" value="ECO:0007669"/>
    <property type="project" value="TreeGrafter"/>
</dbReference>
<reference evidence="4" key="1">
    <citation type="submission" date="2016-12" db="EMBL/GenBank/DDBJ databases">
        <authorList>
            <person name="Moulin L."/>
        </authorList>
    </citation>
    <scope>NUCLEOTIDE SEQUENCE [LARGE SCALE GENOMIC DNA]</scope>
    <source>
        <strain evidence="4">STM 7183</strain>
    </source>
</reference>
<dbReference type="SUPFAM" id="SSF53383">
    <property type="entry name" value="PLP-dependent transferases"/>
    <property type="match status" value="1"/>
</dbReference>